<evidence type="ECO:0000313" key="2">
    <source>
        <dbReference type="EMBL" id="CUS05518.2"/>
    </source>
</evidence>
<dbReference type="Pfam" id="PF00300">
    <property type="entry name" value="His_Phos_1"/>
    <property type="match status" value="1"/>
</dbReference>
<protein>
    <submittedName>
        <fullName evidence="2">Phosphohistidine phosphatase, SixA</fullName>
    </submittedName>
</protein>
<dbReference type="Gene3D" id="3.40.50.1240">
    <property type="entry name" value="Phosphoglycerate mutase-like"/>
    <property type="match status" value="1"/>
</dbReference>
<dbReference type="SUPFAM" id="SSF53254">
    <property type="entry name" value="Phosphoglycerate mutase-like"/>
    <property type="match status" value="1"/>
</dbReference>
<keyword evidence="3" id="KW-1185">Reference proteome</keyword>
<accession>A0A160T816</accession>
<dbReference type="Proteomes" id="UP000215027">
    <property type="component" value="Chromosome I"/>
</dbReference>
<dbReference type="InterPro" id="IPR013078">
    <property type="entry name" value="His_Pase_superF_clade-1"/>
</dbReference>
<dbReference type="EMBL" id="LN890655">
    <property type="protein sequence ID" value="CUS05518.2"/>
    <property type="molecule type" value="Genomic_DNA"/>
</dbReference>
<dbReference type="AlphaFoldDB" id="A0A160T816"/>
<dbReference type="PANTHER" id="PTHR47623">
    <property type="entry name" value="OS09G0287300 PROTEIN"/>
    <property type="match status" value="1"/>
</dbReference>
<dbReference type="SMART" id="SM00855">
    <property type="entry name" value="PGAM"/>
    <property type="match status" value="1"/>
</dbReference>
<organism evidence="2 3">
    <name type="scientific">Candidatus Promineifilum breve</name>
    <dbReference type="NCBI Taxonomy" id="1806508"/>
    <lineage>
        <taxon>Bacteria</taxon>
        <taxon>Bacillati</taxon>
        <taxon>Chloroflexota</taxon>
        <taxon>Ardenticatenia</taxon>
        <taxon>Candidatus Promineifilales</taxon>
        <taxon>Candidatus Promineifilaceae</taxon>
        <taxon>Candidatus Promineifilum</taxon>
    </lineage>
</organism>
<dbReference type="InterPro" id="IPR029033">
    <property type="entry name" value="His_PPase_superfam"/>
</dbReference>
<name>A0A160T816_9CHLR</name>
<dbReference type="OrthoDB" id="9810154at2"/>
<evidence type="ECO:0000313" key="3">
    <source>
        <dbReference type="Proteomes" id="UP000215027"/>
    </source>
</evidence>
<gene>
    <name evidence="2" type="ORF">CFX0092_A3640</name>
</gene>
<dbReference type="RefSeq" id="WP_095044726.1">
    <property type="nucleotide sequence ID" value="NZ_LN890655.1"/>
</dbReference>
<proteinExistence type="predicted"/>
<reference evidence="2" key="1">
    <citation type="submission" date="2016-01" db="EMBL/GenBank/DDBJ databases">
        <authorList>
            <person name="Mcilroy J.S."/>
            <person name="Karst M S."/>
            <person name="Albertsen M."/>
        </authorList>
    </citation>
    <scope>NUCLEOTIDE SEQUENCE</scope>
    <source>
        <strain evidence="2">Cfx-K</strain>
    </source>
</reference>
<feature type="binding site" evidence="1">
    <location>
        <position position="58"/>
    </location>
    <ligand>
        <name>substrate</name>
    </ligand>
</feature>
<dbReference type="KEGG" id="pbf:CFX0092_A3640"/>
<dbReference type="CDD" id="cd07067">
    <property type="entry name" value="HP_PGM_like"/>
    <property type="match status" value="1"/>
</dbReference>
<sequence length="162" mass="18104">MKTLLLLRHAKSSWADDRLSDFDRPLNDRGREDAPRMGKLLRQHDLVPDLIIASPAKRAASTAKRAAEAAGYEGEIRHADDLYLAEPEVYLGLARRADDRIATLMLVGHNPGIEECVGLLAGHDEVMPTGGLACFRLPIERWTDLRTTGHYELVGVWRPKEL</sequence>
<evidence type="ECO:0000256" key="1">
    <source>
        <dbReference type="PIRSR" id="PIRSR613078-2"/>
    </source>
</evidence>
<dbReference type="PANTHER" id="PTHR47623:SF1">
    <property type="entry name" value="OS09G0287300 PROTEIN"/>
    <property type="match status" value="1"/>
</dbReference>